<dbReference type="Pfam" id="PF01370">
    <property type="entry name" value="Epimerase"/>
    <property type="match status" value="1"/>
</dbReference>
<protein>
    <submittedName>
        <fullName evidence="2">UDP-glucose 4-epimerase</fullName>
        <ecNumber evidence="2">5.1.3.2</ecNumber>
    </submittedName>
</protein>
<dbReference type="PANTHER" id="PTHR43245">
    <property type="entry name" value="BIFUNCTIONAL POLYMYXIN RESISTANCE PROTEIN ARNA"/>
    <property type="match status" value="1"/>
</dbReference>
<dbReference type="PRINTS" id="PR01713">
    <property type="entry name" value="NUCEPIMERASE"/>
</dbReference>
<dbReference type="EMBL" id="CP047045">
    <property type="protein sequence ID" value="QGZ96557.1"/>
    <property type="molecule type" value="Genomic_DNA"/>
</dbReference>
<gene>
    <name evidence="2" type="ORF">DSM104635_03417</name>
</gene>
<reference evidence="3" key="1">
    <citation type="submission" date="2019-12" db="EMBL/GenBank/DDBJ databases">
        <title>Complete genome of Terracaulis silvestris 0127_4.</title>
        <authorList>
            <person name="Vieira S."/>
            <person name="Riedel T."/>
            <person name="Sproer C."/>
            <person name="Pascual J."/>
            <person name="Boedeker C."/>
            <person name="Overmann J."/>
        </authorList>
    </citation>
    <scope>NUCLEOTIDE SEQUENCE [LARGE SCALE GENOMIC DNA]</scope>
    <source>
        <strain evidence="3">0127_4</strain>
    </source>
</reference>
<evidence type="ECO:0000259" key="1">
    <source>
        <dbReference type="Pfam" id="PF01370"/>
    </source>
</evidence>
<keyword evidence="2" id="KW-0413">Isomerase</keyword>
<dbReference type="Gene3D" id="3.40.50.720">
    <property type="entry name" value="NAD(P)-binding Rossmann-like Domain"/>
    <property type="match status" value="1"/>
</dbReference>
<organism evidence="2 3">
    <name type="scientific">Terricaulis silvestris</name>
    <dbReference type="NCBI Taxonomy" id="2686094"/>
    <lineage>
        <taxon>Bacteria</taxon>
        <taxon>Pseudomonadati</taxon>
        <taxon>Pseudomonadota</taxon>
        <taxon>Alphaproteobacteria</taxon>
        <taxon>Caulobacterales</taxon>
        <taxon>Caulobacteraceae</taxon>
        <taxon>Terricaulis</taxon>
    </lineage>
</organism>
<name>A0A6I6MUX2_9CAUL</name>
<dbReference type="InterPro" id="IPR001509">
    <property type="entry name" value="Epimerase_deHydtase"/>
</dbReference>
<dbReference type="PANTHER" id="PTHR43245:SF13">
    <property type="entry name" value="UDP-D-APIOSE_UDP-D-XYLOSE SYNTHASE 2"/>
    <property type="match status" value="1"/>
</dbReference>
<dbReference type="AlphaFoldDB" id="A0A6I6MUX2"/>
<dbReference type="InterPro" id="IPR036291">
    <property type="entry name" value="NAD(P)-bd_dom_sf"/>
</dbReference>
<keyword evidence="3" id="KW-1185">Reference proteome</keyword>
<dbReference type="PROSITE" id="PS00061">
    <property type="entry name" value="ADH_SHORT"/>
    <property type="match status" value="1"/>
</dbReference>
<evidence type="ECO:0000313" key="3">
    <source>
        <dbReference type="Proteomes" id="UP000431269"/>
    </source>
</evidence>
<dbReference type="InterPro" id="IPR020904">
    <property type="entry name" value="Sc_DH/Rdtase_CS"/>
</dbReference>
<dbReference type="EC" id="5.1.3.2" evidence="2"/>
<dbReference type="SUPFAM" id="SSF51735">
    <property type="entry name" value="NAD(P)-binding Rossmann-fold domains"/>
    <property type="match status" value="1"/>
</dbReference>
<dbReference type="InterPro" id="IPR050177">
    <property type="entry name" value="Lipid_A_modif_metabolic_enz"/>
</dbReference>
<sequence>MTVKSSALLQTRCAVFGAGGFIGANLCLALQERVGRLVGFGRRAPPDALQNVEWVQGDFADPDAYDAALAGANAVIHLVGASTPASANTDMIADVMNNVVATLHFLDACRRHGVQRVIFVSSGGTIYGVPDVIPTPETYTPEPITAYGVSKLAIERYLSLYRHLHGLEYRALRVANPYGPFQSAAKGQGVVAAFMDKALAGQPIEVWGDGSVVRDYVYVADVVEAIIAAMSHDGPSRVFNIGGGRGHSLNELIGAISEAVGRPIQRTEKAARIIDAPRSVLDISRAQAELGWTPRTELSDGLARALAWRLGELAKVTAPV</sequence>
<dbReference type="KEGG" id="tsv:DSM104635_03417"/>
<evidence type="ECO:0000313" key="2">
    <source>
        <dbReference type="EMBL" id="QGZ96557.1"/>
    </source>
</evidence>
<feature type="domain" description="NAD-dependent epimerase/dehydratase" evidence="1">
    <location>
        <begin position="15"/>
        <end position="242"/>
    </location>
</feature>
<dbReference type="Proteomes" id="UP000431269">
    <property type="component" value="Chromosome"/>
</dbReference>
<dbReference type="GO" id="GO:0003978">
    <property type="term" value="F:UDP-glucose 4-epimerase activity"/>
    <property type="evidence" value="ECO:0007669"/>
    <property type="project" value="UniProtKB-EC"/>
</dbReference>
<proteinExistence type="predicted"/>
<accession>A0A6I6MUX2</accession>